<dbReference type="EMBL" id="PYAV01000004">
    <property type="protein sequence ID" value="PSL48572.1"/>
    <property type="molecule type" value="Genomic_DNA"/>
</dbReference>
<dbReference type="OrthoDB" id="9758307at2"/>
<name>A0A2P8HQW8_9BACI</name>
<comment type="caution">
    <text evidence="2">The sequence shown here is derived from an EMBL/GenBank/DDBJ whole genome shotgun (WGS) entry which is preliminary data.</text>
</comment>
<dbReference type="SUPFAM" id="SSF64518">
    <property type="entry name" value="Phase 1 flagellin"/>
    <property type="match status" value="1"/>
</dbReference>
<protein>
    <submittedName>
        <fullName evidence="2">Flagellar hook-associated protein 3 FlgL</fullName>
    </submittedName>
</protein>
<feature type="domain" description="Flagellin N-terminal" evidence="1">
    <location>
        <begin position="7"/>
        <end position="140"/>
    </location>
</feature>
<dbReference type="InterPro" id="IPR001029">
    <property type="entry name" value="Flagellin_N"/>
</dbReference>
<dbReference type="GO" id="GO:0071973">
    <property type="term" value="P:bacterial-type flagellum-dependent cell motility"/>
    <property type="evidence" value="ECO:0007669"/>
    <property type="project" value="InterPro"/>
</dbReference>
<dbReference type="GO" id="GO:0009424">
    <property type="term" value="C:bacterial-type flagellum hook"/>
    <property type="evidence" value="ECO:0007669"/>
    <property type="project" value="InterPro"/>
</dbReference>
<evidence type="ECO:0000259" key="1">
    <source>
        <dbReference type="Pfam" id="PF00669"/>
    </source>
</evidence>
<evidence type="ECO:0000313" key="2">
    <source>
        <dbReference type="EMBL" id="PSL48572.1"/>
    </source>
</evidence>
<keyword evidence="2" id="KW-0282">Flagellum</keyword>
<dbReference type="RefSeq" id="WP_106588138.1">
    <property type="nucleotide sequence ID" value="NZ_PYAV01000004.1"/>
</dbReference>
<dbReference type="PANTHER" id="PTHR42792">
    <property type="entry name" value="FLAGELLIN"/>
    <property type="match status" value="1"/>
</dbReference>
<reference evidence="2 3" key="1">
    <citation type="submission" date="2018-03" db="EMBL/GenBank/DDBJ databases">
        <title>Genomic Encyclopedia of Type Strains, Phase III (KMG-III): the genomes of soil and plant-associated and newly described type strains.</title>
        <authorList>
            <person name="Whitman W."/>
        </authorList>
    </citation>
    <scope>NUCLEOTIDE SEQUENCE [LARGE SCALE GENOMIC DNA]</scope>
    <source>
        <strain evidence="2 3">CGMCC 1.07653</strain>
    </source>
</reference>
<proteinExistence type="predicted"/>
<dbReference type="Proteomes" id="UP000242310">
    <property type="component" value="Unassembled WGS sequence"/>
</dbReference>
<keyword evidence="3" id="KW-1185">Reference proteome</keyword>
<dbReference type="InterPro" id="IPR013384">
    <property type="entry name" value="Flagell_FlgL"/>
</dbReference>
<dbReference type="PANTHER" id="PTHR42792:SF1">
    <property type="entry name" value="FLAGELLAR HOOK-ASSOCIATED PROTEIN 3"/>
    <property type="match status" value="1"/>
</dbReference>
<dbReference type="InterPro" id="IPR001492">
    <property type="entry name" value="Flagellin"/>
</dbReference>
<dbReference type="AlphaFoldDB" id="A0A2P8HQW8"/>
<gene>
    <name evidence="2" type="ORF">B0H94_104173</name>
</gene>
<accession>A0A2P8HQW8</accession>
<dbReference type="Gene3D" id="1.20.1330.10">
    <property type="entry name" value="f41 fragment of flagellin, N-terminal domain"/>
    <property type="match status" value="1"/>
</dbReference>
<evidence type="ECO:0000313" key="3">
    <source>
        <dbReference type="Proteomes" id="UP000242310"/>
    </source>
</evidence>
<sequence length="370" mass="40947">MRTTESMLANNSINHLQNNFRNLGDLQDQLSTGKKITRPSQDPVVAMNGMKHRSTVREVEQFQRNVNTAHNWMEEADSALSSTTDALHRVRELTTQAANDSYDTGERQDMAEEIGQLMEQLESMANTRSNDKYIFNGTDTTNAPADLDGVGVGTGALEADDDNLEEHEITFNGSLYTFDELDGQDATFTSEEGDEITVDFSEDREITHTADGEETTLSEGDISVNRTDAVSSNSQDVELELLKGVDIPVNVNPENVFNNGLFGDLQQIKQTLEDPDASGEELSGMIDVVQGHIDSTVSEQAELGARVNRIEMMESRLADQEVTATRMMSENEDADMEEVIIELQQQENVHQAALSSGARIMQPTLMDFLN</sequence>
<keyword evidence="2" id="KW-0969">Cilium</keyword>
<dbReference type="GO" id="GO:0005198">
    <property type="term" value="F:structural molecule activity"/>
    <property type="evidence" value="ECO:0007669"/>
    <property type="project" value="InterPro"/>
</dbReference>
<organism evidence="2 3">
    <name type="scientific">Salsuginibacillus halophilus</name>
    <dbReference type="NCBI Taxonomy" id="517424"/>
    <lineage>
        <taxon>Bacteria</taxon>
        <taxon>Bacillati</taxon>
        <taxon>Bacillota</taxon>
        <taxon>Bacilli</taxon>
        <taxon>Bacillales</taxon>
        <taxon>Bacillaceae</taxon>
        <taxon>Salsuginibacillus</taxon>
    </lineage>
</organism>
<dbReference type="NCBIfam" id="TIGR02550">
    <property type="entry name" value="flagell_flgL"/>
    <property type="match status" value="1"/>
</dbReference>
<dbReference type="Pfam" id="PF00669">
    <property type="entry name" value="Flagellin_N"/>
    <property type="match status" value="1"/>
</dbReference>
<keyword evidence="2" id="KW-0966">Cell projection</keyword>